<dbReference type="SUPFAM" id="SSF52540">
    <property type="entry name" value="P-loop containing nucleoside triphosphate hydrolases"/>
    <property type="match status" value="1"/>
</dbReference>
<keyword evidence="1" id="KW-0597">Phosphoprotein</keyword>
<dbReference type="PANTHER" id="PTHR43384">
    <property type="entry name" value="SEPTUM SITE-DETERMINING PROTEIN MIND HOMOLOG, CHLOROPLASTIC-RELATED"/>
    <property type="match status" value="1"/>
</dbReference>
<dbReference type="InterPro" id="IPR017746">
    <property type="entry name" value="Cellulose_synthase_operon_BcsQ"/>
</dbReference>
<dbReference type="Pfam" id="PF00072">
    <property type="entry name" value="Response_reg"/>
    <property type="match status" value="1"/>
</dbReference>
<dbReference type="SUPFAM" id="SSF52172">
    <property type="entry name" value="CheY-like"/>
    <property type="match status" value="1"/>
</dbReference>
<dbReference type="Proteomes" id="UP000050501">
    <property type="component" value="Unassembled WGS sequence"/>
</dbReference>
<name>A0A0P6XXB0_9CHLR</name>
<dbReference type="RefSeq" id="WP_062416759.1">
    <property type="nucleotide sequence ID" value="NZ_DF967974.1"/>
</dbReference>
<evidence type="ECO:0000313" key="3">
    <source>
        <dbReference type="EMBL" id="KPL80503.1"/>
    </source>
</evidence>
<reference evidence="3 4" key="1">
    <citation type="submission" date="2015-07" db="EMBL/GenBank/DDBJ databases">
        <title>Genome sequence of Levilinea saccharolytica DSM 16555.</title>
        <authorList>
            <person name="Hemp J."/>
            <person name="Ward L.M."/>
            <person name="Pace L.A."/>
            <person name="Fischer W.W."/>
        </authorList>
    </citation>
    <scope>NUCLEOTIDE SEQUENCE [LARGE SCALE GENOMIC DNA]</scope>
    <source>
        <strain evidence="3 4">KIBI-1</strain>
    </source>
</reference>
<protein>
    <recommendedName>
        <fullName evidence="2">Response regulatory domain-containing protein</fullName>
    </recommendedName>
</protein>
<dbReference type="EMBL" id="LGCM01000040">
    <property type="protein sequence ID" value="KPL80503.1"/>
    <property type="molecule type" value="Genomic_DNA"/>
</dbReference>
<dbReference type="InterPro" id="IPR001789">
    <property type="entry name" value="Sig_transdc_resp-reg_receiver"/>
</dbReference>
<dbReference type="InterPro" id="IPR011006">
    <property type="entry name" value="CheY-like_superfamily"/>
</dbReference>
<dbReference type="PROSITE" id="PS50110">
    <property type="entry name" value="RESPONSE_REGULATORY"/>
    <property type="match status" value="1"/>
</dbReference>
<dbReference type="Gene3D" id="3.40.50.2300">
    <property type="match status" value="1"/>
</dbReference>
<evidence type="ECO:0000256" key="1">
    <source>
        <dbReference type="PROSITE-ProRule" id="PRU00169"/>
    </source>
</evidence>
<dbReference type="Gene3D" id="3.40.50.300">
    <property type="entry name" value="P-loop containing nucleotide triphosphate hydrolases"/>
    <property type="match status" value="1"/>
</dbReference>
<evidence type="ECO:0000313" key="4">
    <source>
        <dbReference type="Proteomes" id="UP000050501"/>
    </source>
</evidence>
<dbReference type="GO" id="GO:0009898">
    <property type="term" value="C:cytoplasmic side of plasma membrane"/>
    <property type="evidence" value="ECO:0007669"/>
    <property type="project" value="TreeGrafter"/>
</dbReference>
<keyword evidence="4" id="KW-1185">Reference proteome</keyword>
<dbReference type="GO" id="GO:0000160">
    <property type="term" value="P:phosphorelay signal transduction system"/>
    <property type="evidence" value="ECO:0007669"/>
    <property type="project" value="InterPro"/>
</dbReference>
<dbReference type="AlphaFoldDB" id="A0A0P6XXB0"/>
<dbReference type="GO" id="GO:0016887">
    <property type="term" value="F:ATP hydrolysis activity"/>
    <property type="evidence" value="ECO:0007669"/>
    <property type="project" value="TreeGrafter"/>
</dbReference>
<comment type="caution">
    <text evidence="3">The sequence shown here is derived from an EMBL/GenBank/DDBJ whole genome shotgun (WGS) entry which is preliminary data.</text>
</comment>
<proteinExistence type="predicted"/>
<dbReference type="OrthoDB" id="141686at2"/>
<sequence>MPRVLAIDDEPIFHKMIEHALSPLGYEVYFAADGFQGLNAVNALDPDMVITDVMMPNITGYELTRRLRENPRFADMPILILTSRDQLGDKLKAFESGADDYLSKPFAPPELVARVGVLLSRGEKMRNLRSMSKEKPVENATIIAVHSLRGGVGCSSMAVNLGVALRELWQRPTLVVDAVLTAGQIALMLNEPLRRTWSDLSGSNVADLTEDVLKTITGTWKNGLQYIAGPTTPSDAEMVAPDMVRAAMNILRSMYDYIIIDTPHDFSEVSIHMLDFANVILLMIAPEMASVRAVAASMDAYQKLGYPPEKIKLILNQSFDGEGLKQTQIEKALDTTIKLVLPYAPNDFVRAINMGKPLLVSSPNTPVAALFENAAYTLSKDQHKNTPQSAPSPTLQAVLKRLSARSAN</sequence>
<dbReference type="Pfam" id="PF06564">
    <property type="entry name" value="CBP_BcsQ"/>
    <property type="match status" value="1"/>
</dbReference>
<dbReference type="InterPro" id="IPR050625">
    <property type="entry name" value="ParA/MinD_ATPase"/>
</dbReference>
<dbReference type="GO" id="GO:0005829">
    <property type="term" value="C:cytosol"/>
    <property type="evidence" value="ECO:0007669"/>
    <property type="project" value="TreeGrafter"/>
</dbReference>
<dbReference type="CDD" id="cd17574">
    <property type="entry name" value="REC_OmpR"/>
    <property type="match status" value="1"/>
</dbReference>
<dbReference type="SMART" id="SM00448">
    <property type="entry name" value="REC"/>
    <property type="match status" value="1"/>
</dbReference>
<dbReference type="GO" id="GO:0051782">
    <property type="term" value="P:negative regulation of cell division"/>
    <property type="evidence" value="ECO:0007669"/>
    <property type="project" value="TreeGrafter"/>
</dbReference>
<dbReference type="PANTHER" id="PTHR43384:SF13">
    <property type="entry name" value="SLR0110 PROTEIN"/>
    <property type="match status" value="1"/>
</dbReference>
<dbReference type="GO" id="GO:0005524">
    <property type="term" value="F:ATP binding"/>
    <property type="evidence" value="ECO:0007669"/>
    <property type="project" value="TreeGrafter"/>
</dbReference>
<accession>A0A0P6XXB0</accession>
<feature type="domain" description="Response regulatory" evidence="2">
    <location>
        <begin position="3"/>
        <end position="119"/>
    </location>
</feature>
<evidence type="ECO:0000259" key="2">
    <source>
        <dbReference type="PROSITE" id="PS50110"/>
    </source>
</evidence>
<dbReference type="InterPro" id="IPR027417">
    <property type="entry name" value="P-loop_NTPase"/>
</dbReference>
<organism evidence="3 4">
    <name type="scientific">Levilinea saccharolytica</name>
    <dbReference type="NCBI Taxonomy" id="229921"/>
    <lineage>
        <taxon>Bacteria</taxon>
        <taxon>Bacillati</taxon>
        <taxon>Chloroflexota</taxon>
        <taxon>Anaerolineae</taxon>
        <taxon>Anaerolineales</taxon>
        <taxon>Anaerolineaceae</taxon>
        <taxon>Levilinea</taxon>
    </lineage>
</organism>
<feature type="modified residue" description="4-aspartylphosphate" evidence="1">
    <location>
        <position position="52"/>
    </location>
</feature>
<dbReference type="STRING" id="229921.ADN01_11820"/>
<gene>
    <name evidence="3" type="ORF">ADN01_11820</name>
</gene>